<dbReference type="EMBL" id="BDIP01007332">
    <property type="protein sequence ID" value="GCA64470.1"/>
    <property type="molecule type" value="Genomic_DNA"/>
</dbReference>
<protein>
    <submittedName>
        <fullName evidence="2">Uncharacterized protein</fullName>
    </submittedName>
</protein>
<proteinExistence type="predicted"/>
<evidence type="ECO:0000313" key="1">
    <source>
        <dbReference type="EMBL" id="GCA64470.1"/>
    </source>
</evidence>
<sequence length="14" mass="1676">PMSEYEKGFSSREE</sequence>
<gene>
    <name evidence="1" type="ORF">KIPB_014364</name>
    <name evidence="2" type="ORF">KIPB_015939</name>
</gene>
<evidence type="ECO:0000313" key="2">
    <source>
        <dbReference type="EMBL" id="GCA64988.1"/>
    </source>
</evidence>
<name>A0A391P1W4_9EUKA</name>
<comment type="caution">
    <text evidence="2">The sequence shown here is derived from an EMBL/GenBank/DDBJ whole genome shotgun (WGS) entry which is preliminary data.</text>
</comment>
<feature type="non-terminal residue" evidence="2">
    <location>
        <position position="1"/>
    </location>
</feature>
<organism evidence="2 3">
    <name type="scientific">Kipferlia bialata</name>
    <dbReference type="NCBI Taxonomy" id="797122"/>
    <lineage>
        <taxon>Eukaryota</taxon>
        <taxon>Metamonada</taxon>
        <taxon>Carpediemonas-like organisms</taxon>
        <taxon>Kipferlia</taxon>
    </lineage>
</organism>
<dbReference type="Proteomes" id="UP000265618">
    <property type="component" value="Unassembled WGS sequence"/>
</dbReference>
<reference evidence="2" key="1">
    <citation type="submission" date="2016-10" db="EMBL/GenBank/DDBJ databases">
        <authorList>
            <person name="Tanifuji G."/>
            <person name="Kume K."/>
            <person name="Nakayama T."/>
            <person name="Takabayashi S."/>
            <person name="Hashimoto T."/>
        </authorList>
    </citation>
    <scope>NUCLEOTIDE SEQUENCE</scope>
    <source>
        <strain evidence="2">NY0173</strain>
    </source>
</reference>
<accession>A0A391P1W4</accession>
<reference evidence="2 3" key="2">
    <citation type="journal article" date="2018" name="PLoS ONE">
        <title>The draft genome of Kipferlia bialata reveals reductive genome evolution in fornicate parasites.</title>
        <authorList>
            <person name="Tanifuji G."/>
            <person name="Takabayashi S."/>
            <person name="Kume K."/>
            <person name="Takagi M."/>
            <person name="Nakayama T."/>
            <person name="Kamikawa R."/>
            <person name="Inagaki Y."/>
            <person name="Hashimoto T."/>
        </authorList>
    </citation>
    <scope>NUCLEOTIDE SEQUENCE [LARGE SCALE GENOMIC DNA]</scope>
    <source>
        <strain evidence="2">NY0173</strain>
    </source>
</reference>
<dbReference type="EMBL" id="BDIP01009319">
    <property type="protein sequence ID" value="GCA64988.1"/>
    <property type="molecule type" value="Genomic_DNA"/>
</dbReference>
<keyword evidence="3" id="KW-1185">Reference proteome</keyword>
<evidence type="ECO:0000313" key="3">
    <source>
        <dbReference type="Proteomes" id="UP000265618"/>
    </source>
</evidence>